<comment type="caution">
    <text evidence="1">The sequence shown here is derived from an EMBL/GenBank/DDBJ whole genome shotgun (WGS) entry which is preliminary data.</text>
</comment>
<sequence length="320" mass="34576">DLEVYRIMREITGVGEGKGPYIILSDGLNGLDLWVGLFPNADRVALDTHPYFAFNGEPNTEPINVPAPDGKMGGIWPGRACTSWKDTMNIIQTDFGVTIAGEYSNGFNDCGFYMKSVEPYTNSNPNCAFWNDWQNWDQATKDGLLSYALASMDALENPFFWTWKIGNTLNGKVEAPLWSYKLGLDNGWMPKDPRQSQGKCAALGVTAARPFDGKYLPWQTGGDGAGNIPPSVTSSFPWPPATISNARAVPSLLPQYTPAGSISTLPPPTFTDTNVKINGWYDSGDTAPAPTPIPGCPYPNAWGTPDDLALPIAGCTPGGR</sequence>
<keyword evidence="2" id="KW-1185">Reference proteome</keyword>
<name>A0ACB6Z4T2_THEGA</name>
<feature type="non-terminal residue" evidence="1">
    <location>
        <position position="1"/>
    </location>
</feature>
<protein>
    <submittedName>
        <fullName evidence="1">Uncharacterized protein</fullName>
    </submittedName>
</protein>
<reference evidence="1" key="2">
    <citation type="journal article" date="2020" name="Nat. Commun.">
        <title>Large-scale genome sequencing of mycorrhizal fungi provides insights into the early evolution of symbiotic traits.</title>
        <authorList>
            <person name="Miyauchi S."/>
            <person name="Kiss E."/>
            <person name="Kuo A."/>
            <person name="Drula E."/>
            <person name="Kohler A."/>
            <person name="Sanchez-Garcia M."/>
            <person name="Morin E."/>
            <person name="Andreopoulos B."/>
            <person name="Barry K.W."/>
            <person name="Bonito G."/>
            <person name="Buee M."/>
            <person name="Carver A."/>
            <person name="Chen C."/>
            <person name="Cichocki N."/>
            <person name="Clum A."/>
            <person name="Culley D."/>
            <person name="Crous P.W."/>
            <person name="Fauchery L."/>
            <person name="Girlanda M."/>
            <person name="Hayes R.D."/>
            <person name="Keri Z."/>
            <person name="LaButti K."/>
            <person name="Lipzen A."/>
            <person name="Lombard V."/>
            <person name="Magnuson J."/>
            <person name="Maillard F."/>
            <person name="Murat C."/>
            <person name="Nolan M."/>
            <person name="Ohm R.A."/>
            <person name="Pangilinan J."/>
            <person name="Pereira M.F."/>
            <person name="Perotto S."/>
            <person name="Peter M."/>
            <person name="Pfister S."/>
            <person name="Riley R."/>
            <person name="Sitrit Y."/>
            <person name="Stielow J.B."/>
            <person name="Szollosi G."/>
            <person name="Zifcakova L."/>
            <person name="Stursova M."/>
            <person name="Spatafora J.W."/>
            <person name="Tedersoo L."/>
            <person name="Vaario L.M."/>
            <person name="Yamada A."/>
            <person name="Yan M."/>
            <person name="Wang P."/>
            <person name="Xu J."/>
            <person name="Bruns T."/>
            <person name="Baldrian P."/>
            <person name="Vilgalys R."/>
            <person name="Dunand C."/>
            <person name="Henrissat B."/>
            <person name="Grigoriev I.V."/>
            <person name="Hibbett D."/>
            <person name="Nagy L.G."/>
            <person name="Martin F.M."/>
        </authorList>
    </citation>
    <scope>NUCLEOTIDE SEQUENCE</scope>
    <source>
        <strain evidence="1">P2</strain>
    </source>
</reference>
<organism evidence="1 2">
    <name type="scientific">Thelephora ganbajun</name>
    <name type="common">Ganba fungus</name>
    <dbReference type="NCBI Taxonomy" id="370292"/>
    <lineage>
        <taxon>Eukaryota</taxon>
        <taxon>Fungi</taxon>
        <taxon>Dikarya</taxon>
        <taxon>Basidiomycota</taxon>
        <taxon>Agaricomycotina</taxon>
        <taxon>Agaricomycetes</taxon>
        <taxon>Thelephorales</taxon>
        <taxon>Thelephoraceae</taxon>
        <taxon>Thelephora</taxon>
    </lineage>
</organism>
<reference evidence="1" key="1">
    <citation type="submission" date="2019-10" db="EMBL/GenBank/DDBJ databases">
        <authorList>
            <consortium name="DOE Joint Genome Institute"/>
            <person name="Kuo A."/>
            <person name="Miyauchi S."/>
            <person name="Kiss E."/>
            <person name="Drula E."/>
            <person name="Kohler A."/>
            <person name="Sanchez-Garcia M."/>
            <person name="Andreopoulos B."/>
            <person name="Barry K.W."/>
            <person name="Bonito G."/>
            <person name="Buee M."/>
            <person name="Carver A."/>
            <person name="Chen C."/>
            <person name="Cichocki N."/>
            <person name="Clum A."/>
            <person name="Culley D."/>
            <person name="Crous P.W."/>
            <person name="Fauchery L."/>
            <person name="Girlanda M."/>
            <person name="Hayes R."/>
            <person name="Keri Z."/>
            <person name="Labutti K."/>
            <person name="Lipzen A."/>
            <person name="Lombard V."/>
            <person name="Magnuson J."/>
            <person name="Maillard F."/>
            <person name="Morin E."/>
            <person name="Murat C."/>
            <person name="Nolan M."/>
            <person name="Ohm R."/>
            <person name="Pangilinan J."/>
            <person name="Pereira M."/>
            <person name="Perotto S."/>
            <person name="Peter M."/>
            <person name="Riley R."/>
            <person name="Sitrit Y."/>
            <person name="Stielow B."/>
            <person name="Szollosi G."/>
            <person name="Zifcakova L."/>
            <person name="Stursova M."/>
            <person name="Spatafora J.W."/>
            <person name="Tedersoo L."/>
            <person name="Vaario L.-M."/>
            <person name="Yamada A."/>
            <person name="Yan M."/>
            <person name="Wang P."/>
            <person name="Xu J."/>
            <person name="Bruns T."/>
            <person name="Baldrian P."/>
            <person name="Vilgalys R."/>
            <person name="Henrissat B."/>
            <person name="Grigoriev I.V."/>
            <person name="Hibbett D."/>
            <person name="Nagy L.G."/>
            <person name="Martin F.M."/>
        </authorList>
    </citation>
    <scope>NUCLEOTIDE SEQUENCE</scope>
    <source>
        <strain evidence="1">P2</strain>
    </source>
</reference>
<dbReference type="EMBL" id="MU118143">
    <property type="protein sequence ID" value="KAF9644373.1"/>
    <property type="molecule type" value="Genomic_DNA"/>
</dbReference>
<proteinExistence type="predicted"/>
<accession>A0ACB6Z4T2</accession>
<evidence type="ECO:0000313" key="2">
    <source>
        <dbReference type="Proteomes" id="UP000886501"/>
    </source>
</evidence>
<dbReference type="Proteomes" id="UP000886501">
    <property type="component" value="Unassembled WGS sequence"/>
</dbReference>
<gene>
    <name evidence="1" type="ORF">BDM02DRAFT_3122006</name>
</gene>
<evidence type="ECO:0000313" key="1">
    <source>
        <dbReference type="EMBL" id="KAF9644373.1"/>
    </source>
</evidence>